<dbReference type="Proteomes" id="UP001060261">
    <property type="component" value="Chromosome"/>
</dbReference>
<evidence type="ECO:0000313" key="2">
    <source>
        <dbReference type="EMBL" id="UWX65539.1"/>
    </source>
</evidence>
<keyword evidence="1" id="KW-0732">Signal</keyword>
<proteinExistence type="predicted"/>
<reference evidence="2" key="1">
    <citation type="submission" date="2022-09" db="EMBL/GenBank/DDBJ databases">
        <title>genome sequence of Deinococcus rubellus.</title>
        <authorList>
            <person name="Srinivasan S."/>
        </authorList>
    </citation>
    <scope>NUCLEOTIDE SEQUENCE</scope>
    <source>
        <strain evidence="2">Ant6</strain>
    </source>
</reference>
<keyword evidence="3" id="KW-1185">Reference proteome</keyword>
<feature type="chain" id="PRO_5046879951" evidence="1">
    <location>
        <begin position="23"/>
        <end position="191"/>
    </location>
</feature>
<name>A0ABY5YKD6_9DEIO</name>
<evidence type="ECO:0000256" key="1">
    <source>
        <dbReference type="SAM" id="SignalP"/>
    </source>
</evidence>
<gene>
    <name evidence="2" type="ORF">N0D28_07795</name>
</gene>
<evidence type="ECO:0000313" key="3">
    <source>
        <dbReference type="Proteomes" id="UP001060261"/>
    </source>
</evidence>
<organism evidence="2 3">
    <name type="scientific">Deinococcus rubellus</name>
    <dbReference type="NCBI Taxonomy" id="1889240"/>
    <lineage>
        <taxon>Bacteria</taxon>
        <taxon>Thermotogati</taxon>
        <taxon>Deinococcota</taxon>
        <taxon>Deinococci</taxon>
        <taxon>Deinococcales</taxon>
        <taxon>Deinococcaceae</taxon>
        <taxon>Deinococcus</taxon>
    </lineage>
</organism>
<accession>A0ABY5YKD6</accession>
<dbReference type="RefSeq" id="WP_260561795.1">
    <property type="nucleotide sequence ID" value="NZ_BAABEC010000008.1"/>
</dbReference>
<feature type="signal peptide" evidence="1">
    <location>
        <begin position="1"/>
        <end position="22"/>
    </location>
</feature>
<protein>
    <submittedName>
        <fullName evidence="2">Uncharacterized protein</fullName>
    </submittedName>
</protein>
<dbReference type="EMBL" id="CP104213">
    <property type="protein sequence ID" value="UWX65539.1"/>
    <property type="molecule type" value="Genomic_DNA"/>
</dbReference>
<sequence>MQKSVCSALLTLLMLSSAQALSLQGSVIGSGASLPPSARVGLWSAGPSGAPINELVSAPIIGGTFTLSLPTDAPPSRAQFPLRPESIGWPGVVGDVSLSAPVLSSAVNLFVYDDANRNGKRDDNEALMDAFPDVQRQPLVIFWVSGKVTVSAGHGFAATLSSGWNTFIVDLGRNASMSAYTGQPVNLRVRP</sequence>